<proteinExistence type="predicted"/>
<reference evidence="5" key="1">
    <citation type="journal article" date="2013" name="J. Plant Res.">
        <title>Effect of fungi and light on seed germination of three Opuntia species from semiarid lands of central Mexico.</title>
        <authorList>
            <person name="Delgado-Sanchez P."/>
            <person name="Jimenez-Bremont J.F."/>
            <person name="Guerrero-Gonzalez Mde L."/>
            <person name="Flores J."/>
        </authorList>
    </citation>
    <scope>NUCLEOTIDE SEQUENCE</scope>
    <source>
        <tissue evidence="5">Cladode</tissue>
    </source>
</reference>
<reference evidence="5" key="2">
    <citation type="submission" date="2020-07" db="EMBL/GenBank/DDBJ databases">
        <authorList>
            <person name="Vera ALvarez R."/>
            <person name="Arias-Moreno D.M."/>
            <person name="Jimenez-Jacinto V."/>
            <person name="Jimenez-Bremont J.F."/>
            <person name="Swaminathan K."/>
            <person name="Moose S.P."/>
            <person name="Guerrero-Gonzalez M.L."/>
            <person name="Marino-Ramirez L."/>
            <person name="Landsman D."/>
            <person name="Rodriguez-Kessler M."/>
            <person name="Delgado-Sanchez P."/>
        </authorList>
    </citation>
    <scope>NUCLEOTIDE SEQUENCE</scope>
    <source>
        <tissue evidence="5">Cladode</tissue>
    </source>
</reference>
<organism evidence="5">
    <name type="scientific">Opuntia streptacantha</name>
    <name type="common">Prickly pear cactus</name>
    <name type="synonym">Opuntia cardona</name>
    <dbReference type="NCBI Taxonomy" id="393608"/>
    <lineage>
        <taxon>Eukaryota</taxon>
        <taxon>Viridiplantae</taxon>
        <taxon>Streptophyta</taxon>
        <taxon>Embryophyta</taxon>
        <taxon>Tracheophyta</taxon>
        <taxon>Spermatophyta</taxon>
        <taxon>Magnoliopsida</taxon>
        <taxon>eudicotyledons</taxon>
        <taxon>Gunneridae</taxon>
        <taxon>Pentapetalae</taxon>
        <taxon>Caryophyllales</taxon>
        <taxon>Cactineae</taxon>
        <taxon>Cactaceae</taxon>
        <taxon>Opuntioideae</taxon>
        <taxon>Opuntia</taxon>
    </lineage>
</organism>
<dbReference type="GO" id="GO:0012505">
    <property type="term" value="C:endomembrane system"/>
    <property type="evidence" value="ECO:0007669"/>
    <property type="project" value="UniProtKB-SubCell"/>
</dbReference>
<dbReference type="GO" id="GO:0003843">
    <property type="term" value="F:1,3-beta-D-glucan synthase activity"/>
    <property type="evidence" value="ECO:0007669"/>
    <property type="project" value="UniProtKB-EC"/>
</dbReference>
<dbReference type="InterPro" id="IPR023175">
    <property type="entry name" value="Vta1/CALS_N_sf"/>
</dbReference>
<dbReference type="Pfam" id="PF04652">
    <property type="entry name" value="Vta1"/>
    <property type="match status" value="1"/>
</dbReference>
<evidence type="ECO:0000313" key="5">
    <source>
        <dbReference type="EMBL" id="MBA4642978.1"/>
    </source>
</evidence>
<keyword evidence="5" id="KW-0328">Glycosyltransferase</keyword>
<keyword evidence="2" id="KW-0472">Membrane</keyword>
<name>A0A7C8ZGV4_OPUST</name>
<sequence>MSSEIVLTEPIHENEIATHDEAESSEAASRRAYTRSITYGHDRGQYVPEQFDSERLPVTLGSEIRRFLRVANQIELEEPRVAYLCRFHAFERAHNMDRNSAGRGVRQFKTALLQKLQKVL</sequence>
<accession>A0A7C8ZGV4</accession>
<dbReference type="InterPro" id="IPR039431">
    <property type="entry name" value="Vta1/CALS_N"/>
</dbReference>
<feature type="domain" description="Vta1/callose synthase N-terminal" evidence="4">
    <location>
        <begin position="64"/>
        <end position="118"/>
    </location>
</feature>
<feature type="compositionally biased region" description="Basic and acidic residues" evidence="3">
    <location>
        <begin position="10"/>
        <end position="22"/>
    </location>
</feature>
<evidence type="ECO:0000256" key="3">
    <source>
        <dbReference type="SAM" id="MobiDB-lite"/>
    </source>
</evidence>
<dbReference type="AlphaFoldDB" id="A0A7C8ZGV4"/>
<dbReference type="EMBL" id="GISG01130644">
    <property type="protein sequence ID" value="MBA4642978.1"/>
    <property type="molecule type" value="Transcribed_RNA"/>
</dbReference>
<dbReference type="Gene3D" id="1.25.40.270">
    <property type="entry name" value="Vacuolar protein sorting-associated protein vta1"/>
    <property type="match status" value="1"/>
</dbReference>
<keyword evidence="5" id="KW-0808">Transferase</keyword>
<comment type="subcellular location">
    <subcellularLocation>
        <location evidence="1">Endomembrane system</location>
    </subcellularLocation>
</comment>
<evidence type="ECO:0000259" key="4">
    <source>
        <dbReference type="Pfam" id="PF04652"/>
    </source>
</evidence>
<feature type="region of interest" description="Disordered" evidence="3">
    <location>
        <begin position="1"/>
        <end position="30"/>
    </location>
</feature>
<dbReference type="EC" id="2.4.1.34" evidence="5"/>
<evidence type="ECO:0000256" key="2">
    <source>
        <dbReference type="ARBA" id="ARBA00023136"/>
    </source>
</evidence>
<evidence type="ECO:0000256" key="1">
    <source>
        <dbReference type="ARBA" id="ARBA00004308"/>
    </source>
</evidence>
<protein>
    <submittedName>
        <fullName evidence="5">1,3-beta-glucan synthase</fullName>
        <ecNumber evidence="5">2.4.1.34</ecNumber>
    </submittedName>
</protein>